<evidence type="ECO:0000313" key="2">
    <source>
        <dbReference type="EMBL" id="CEO49308.1"/>
    </source>
</evidence>
<organism evidence="2">
    <name type="scientific">Bionectria ochroleuca</name>
    <name type="common">Gliocladium roseum</name>
    <dbReference type="NCBI Taxonomy" id="29856"/>
    <lineage>
        <taxon>Eukaryota</taxon>
        <taxon>Fungi</taxon>
        <taxon>Dikarya</taxon>
        <taxon>Ascomycota</taxon>
        <taxon>Pezizomycotina</taxon>
        <taxon>Sordariomycetes</taxon>
        <taxon>Hypocreomycetidae</taxon>
        <taxon>Hypocreales</taxon>
        <taxon>Bionectriaceae</taxon>
        <taxon>Clonostachys</taxon>
    </lineage>
</organism>
<name>A0A0B7JWB1_BIOOC</name>
<feature type="transmembrane region" description="Helical" evidence="1">
    <location>
        <begin position="68"/>
        <end position="91"/>
    </location>
</feature>
<dbReference type="EMBL" id="JADCTT010000002">
    <property type="protein sequence ID" value="KAF9756294.1"/>
    <property type="molecule type" value="Genomic_DNA"/>
</dbReference>
<evidence type="ECO:0000256" key="1">
    <source>
        <dbReference type="SAM" id="Phobius"/>
    </source>
</evidence>
<feature type="transmembrane region" description="Helical" evidence="1">
    <location>
        <begin position="97"/>
        <end position="119"/>
    </location>
</feature>
<keyword evidence="1" id="KW-0812">Transmembrane</keyword>
<evidence type="ECO:0000313" key="3">
    <source>
        <dbReference type="EMBL" id="KAF9756294.1"/>
    </source>
</evidence>
<reference evidence="2" key="1">
    <citation type="submission" date="2015-01" db="EMBL/GenBank/DDBJ databases">
        <authorList>
            <person name="Durling Mikael"/>
        </authorList>
    </citation>
    <scope>NUCLEOTIDE SEQUENCE</scope>
</reference>
<dbReference type="EMBL" id="CDPU01000013">
    <property type="protein sequence ID" value="CEO49308.1"/>
    <property type="molecule type" value="Genomic_DNA"/>
</dbReference>
<sequence>MAATSYMSSSLYTRSRSRVAASRIRTYNWPPIQLNFWIFVMLLASTAILGVFSAFVQTQHQLLLPIPWYFPYFMTVSCLSIIFIAGLFWLIAERRLLPAIVMIGAFILFVLWLTGLIIISIELFGPTGSISSTCNNQVFSHNPKGQTMEVLAYLQQKNICESWRLVFAMGLIGTVFLLWIMIMAYQVFVNS</sequence>
<dbReference type="AlphaFoldDB" id="A0A0B7JWB1"/>
<keyword evidence="1" id="KW-0472">Membrane</keyword>
<feature type="transmembrane region" description="Helical" evidence="1">
    <location>
        <begin position="36"/>
        <end position="56"/>
    </location>
</feature>
<reference evidence="3" key="2">
    <citation type="submission" date="2020-10" db="EMBL/GenBank/DDBJ databases">
        <title>High-Quality Genome Resource of Clonostachys rosea strain S41 by Oxford Nanopore Long-Read Sequencing.</title>
        <authorList>
            <person name="Wang H."/>
        </authorList>
    </citation>
    <scope>NUCLEOTIDE SEQUENCE</scope>
    <source>
        <strain evidence="3">S41</strain>
    </source>
</reference>
<feature type="transmembrane region" description="Helical" evidence="1">
    <location>
        <begin position="165"/>
        <end position="188"/>
    </location>
</feature>
<keyword evidence="1" id="KW-1133">Transmembrane helix</keyword>
<gene>
    <name evidence="2" type="ORF">BN869_000005365_1</name>
    <name evidence="3" type="ORF">IM811_007238</name>
</gene>
<protein>
    <recommendedName>
        <fullName evidence="4">MARVEL domain-containing protein</fullName>
    </recommendedName>
</protein>
<dbReference type="Proteomes" id="UP000616885">
    <property type="component" value="Unassembled WGS sequence"/>
</dbReference>
<evidence type="ECO:0008006" key="4">
    <source>
        <dbReference type="Google" id="ProtNLM"/>
    </source>
</evidence>
<accession>A0A0B7JWB1</accession>
<proteinExistence type="predicted"/>